<dbReference type="PANTHER" id="PTHR10041">
    <property type="entry name" value="COLIPASE"/>
    <property type="match status" value="1"/>
</dbReference>
<feature type="chain" id="PRO_5027627460" evidence="1">
    <location>
        <begin position="17"/>
        <end position="192"/>
    </location>
</feature>
<dbReference type="GeneID" id="116303314"/>
<dbReference type="PANTHER" id="PTHR10041:SF5">
    <property type="entry name" value="LEUCINE-RICH COLIPASE-LIKE PROTEIN 1"/>
    <property type="match status" value="1"/>
</dbReference>
<protein>
    <submittedName>
        <fullName evidence="3">Uncharacterized protein LOC116303314</fullName>
    </submittedName>
</protein>
<sequence>MKAVFVALCLIVAVVAEDRERRFLVNRCSAESDCGANKCCLFNKVCSPKLPKYSTCHLTSLTNCGCADGLECRVTKEFEVLGQKVQLRQCMTIGEQSVVEKIENEELKELSQTRKRRFLIDTCASESDCGDGRCCLFDKICAKKIPQDMTCYLQHKHKCGCADGLECRVTTTIVLPISGTRIPIRQCVPPSA</sequence>
<dbReference type="RefSeq" id="XP_031568699.1">
    <property type="nucleotide sequence ID" value="XM_031712839.1"/>
</dbReference>
<dbReference type="GO" id="GO:0007586">
    <property type="term" value="P:digestion"/>
    <property type="evidence" value="ECO:0007669"/>
    <property type="project" value="InterPro"/>
</dbReference>
<proteinExistence type="predicted"/>
<keyword evidence="1" id="KW-0732">Signal</keyword>
<dbReference type="GO" id="GO:0016042">
    <property type="term" value="P:lipid catabolic process"/>
    <property type="evidence" value="ECO:0007669"/>
    <property type="project" value="InterPro"/>
</dbReference>
<dbReference type="OrthoDB" id="5968381at2759"/>
<dbReference type="Proteomes" id="UP000515163">
    <property type="component" value="Unplaced"/>
</dbReference>
<dbReference type="AlphaFoldDB" id="A0A6P8IP87"/>
<accession>A0A6P8IP87</accession>
<keyword evidence="2" id="KW-1185">Reference proteome</keyword>
<evidence type="ECO:0000313" key="2">
    <source>
        <dbReference type="Proteomes" id="UP000515163"/>
    </source>
</evidence>
<dbReference type="GO" id="GO:0008047">
    <property type="term" value="F:enzyme activator activity"/>
    <property type="evidence" value="ECO:0007669"/>
    <property type="project" value="InterPro"/>
</dbReference>
<dbReference type="InParanoid" id="A0A6P8IP87"/>
<dbReference type="InterPro" id="IPR001981">
    <property type="entry name" value="Colipase"/>
</dbReference>
<gene>
    <name evidence="3" type="primary">LOC116303314</name>
</gene>
<dbReference type="KEGG" id="aten:116303314"/>
<organism evidence="2 3">
    <name type="scientific">Actinia tenebrosa</name>
    <name type="common">Australian red waratah sea anemone</name>
    <dbReference type="NCBI Taxonomy" id="6105"/>
    <lineage>
        <taxon>Eukaryota</taxon>
        <taxon>Metazoa</taxon>
        <taxon>Cnidaria</taxon>
        <taxon>Anthozoa</taxon>
        <taxon>Hexacorallia</taxon>
        <taxon>Actiniaria</taxon>
        <taxon>Actiniidae</taxon>
        <taxon>Actinia</taxon>
    </lineage>
</organism>
<evidence type="ECO:0000313" key="3">
    <source>
        <dbReference type="RefSeq" id="XP_031568699.1"/>
    </source>
</evidence>
<reference evidence="3" key="1">
    <citation type="submission" date="2025-08" db="UniProtKB">
        <authorList>
            <consortium name="RefSeq"/>
        </authorList>
    </citation>
    <scope>IDENTIFICATION</scope>
    <source>
        <tissue evidence="3">Tentacle</tissue>
    </source>
</reference>
<dbReference type="GO" id="GO:0005576">
    <property type="term" value="C:extracellular region"/>
    <property type="evidence" value="ECO:0007669"/>
    <property type="project" value="InterPro"/>
</dbReference>
<name>A0A6P8IP87_ACTTE</name>
<evidence type="ECO:0000256" key="1">
    <source>
        <dbReference type="SAM" id="SignalP"/>
    </source>
</evidence>
<feature type="signal peptide" evidence="1">
    <location>
        <begin position="1"/>
        <end position="16"/>
    </location>
</feature>